<name>A0A5C0XLR7_PYRFU</name>
<dbReference type="OrthoDB" id="85977at2157"/>
<evidence type="ECO:0000313" key="2">
    <source>
        <dbReference type="Proteomes" id="UP000324354"/>
    </source>
</evidence>
<gene>
    <name evidence="1" type="ORF">PFDSM3638_00735</name>
</gene>
<reference evidence="1 2" key="1">
    <citation type="submission" date="2017-08" db="EMBL/GenBank/DDBJ databases">
        <title>Resequencing and Reannotation of the genome of Pyrococcus furiosus type strain DSM3638.</title>
        <authorList>
            <person name="Reichelt R.M."/>
            <person name="Bunk B."/>
        </authorList>
    </citation>
    <scope>NUCLEOTIDE SEQUENCE [LARGE SCALE GENOMIC DNA]</scope>
    <source>
        <strain evidence="1 2">DSM 3638</strain>
    </source>
</reference>
<evidence type="ECO:0008006" key="3">
    <source>
        <dbReference type="Google" id="ProtNLM"/>
    </source>
</evidence>
<sequence length="349" mass="40179">MKVKGFLIFLLLFLGLSSLNPPDIILEKAKWVKSEVEAIRGLSFETEPKFIIITREDAKLLFGPAKPNERLKLWEKVYKLTFILPPEASLFKEEKESKAGWIATTVDSKVYIIRENFMVSEDVSLRTLAHELVHILQKSLNATYSGKTLDSTLAMRALIEGDADLVADMFCIKNGIRIYKIRNVSREDLYWSLNVFPYVFGDSFVSYLYQKGGWKLVNEAYKNPPKSTKVVMFPELYLSNWSPVEVKISSIPEEPLLDDTLGAYYVFLVSWKVYKWNESMEIAKGWEGDKIILTKDFLVWEVKFSEKDTAWMFYLALKKLANSTRIAKYEIKVFNSTVLLEAQLVPPSS</sequence>
<evidence type="ECO:0000313" key="1">
    <source>
        <dbReference type="EMBL" id="QEK77886.1"/>
    </source>
</evidence>
<dbReference type="EMBL" id="CP023154">
    <property type="protein sequence ID" value="QEK77886.1"/>
    <property type="molecule type" value="Genomic_DNA"/>
</dbReference>
<accession>A0A5C0XLR7</accession>
<dbReference type="GeneID" id="41711949"/>
<proteinExistence type="predicted"/>
<dbReference type="Proteomes" id="UP000324354">
    <property type="component" value="Chromosome"/>
</dbReference>
<organism evidence="1 2">
    <name type="scientific">Pyrococcus furiosus (strain ATCC 43587 / DSM 3638 / JCM 8422 / Vc1)</name>
    <dbReference type="NCBI Taxonomy" id="186497"/>
    <lineage>
        <taxon>Archaea</taxon>
        <taxon>Methanobacteriati</taxon>
        <taxon>Methanobacteriota</taxon>
        <taxon>Thermococci</taxon>
        <taxon>Thermococcales</taxon>
        <taxon>Thermococcaceae</taxon>
        <taxon>Pyrococcus</taxon>
    </lineage>
</organism>
<protein>
    <recommendedName>
        <fullName evidence="3">DUF4157 domain-containing protein</fullName>
    </recommendedName>
</protein>
<dbReference type="AlphaFoldDB" id="A0A5C0XLR7"/>
<dbReference type="GeneID" id="13300949"/>
<dbReference type="RefSeq" id="WP_011011271.1">
    <property type="nucleotide sequence ID" value="NC_003413.1"/>
</dbReference>